<evidence type="ECO:0000256" key="9">
    <source>
        <dbReference type="ARBA" id="ARBA00023136"/>
    </source>
</evidence>
<sequence length="445" mass="50429">MAVPSEALLGSPPTLRQRAVNGYYVLLSFMPRRFFRLILISSILIFVTLFLFTSSDSAPSFSRITEADEVQQSNEKIAQIHEASREPLERFPVTPMLSPAQGKGSVDKTHAPWLAAVISPAHDIDRRMLIRSTWMRLYSDVPFEPKFVVSNPGPKWVETVRFENRTYGDMIVLDHIPENRVTANSIKTLEFYKWLVKHSRRYEYVSKIDTDLWLNARGFWDRYLEPRLTNTTSSSSTPSWKATVERTAIGQLYYSRPNHRAFPHGSMYTHTWDLIELLAKLQGKDPVVLGEDQAVTKLLRNAGEQANLVNMNATEKFDYDDDDAQSASSPFARAATHPTAMLHALYGSDVLAVHQLKDRELFMKVATAFDSKGIKAPPAFAGPEKTPGFFTRLHDVLDSCGVSTHFEGQLDRIPSSLYRQQGGDWIVNDVWNLGPDMTGFQRELI</sequence>
<comment type="similarity">
    <text evidence="2 10">Belongs to the glycosyltransferase 31 family.</text>
</comment>
<evidence type="ECO:0000313" key="12">
    <source>
        <dbReference type="Proteomes" id="UP001175261"/>
    </source>
</evidence>
<keyword evidence="6 10" id="KW-0735">Signal-anchor</keyword>
<evidence type="ECO:0000256" key="1">
    <source>
        <dbReference type="ARBA" id="ARBA00004323"/>
    </source>
</evidence>
<keyword evidence="5 10" id="KW-0812">Transmembrane</keyword>
<dbReference type="PANTHER" id="PTHR11214:SF351">
    <property type="entry name" value="BETA-1,3-GALACTOSYLTRANSFERASE PVG3"/>
    <property type="match status" value="1"/>
</dbReference>
<evidence type="ECO:0000256" key="7">
    <source>
        <dbReference type="ARBA" id="ARBA00022989"/>
    </source>
</evidence>
<dbReference type="AlphaFoldDB" id="A0AA39GTK1"/>
<evidence type="ECO:0000313" key="11">
    <source>
        <dbReference type="EMBL" id="KAK0392503.1"/>
    </source>
</evidence>
<gene>
    <name evidence="11" type="ORF">NLU13_1998</name>
</gene>
<evidence type="ECO:0000256" key="4">
    <source>
        <dbReference type="ARBA" id="ARBA00022679"/>
    </source>
</evidence>
<keyword evidence="12" id="KW-1185">Reference proteome</keyword>
<comment type="subcellular location">
    <subcellularLocation>
        <location evidence="1 10">Golgi apparatus membrane</location>
        <topology evidence="1 10">Single-pass type II membrane protein</topology>
    </subcellularLocation>
</comment>
<dbReference type="Pfam" id="PF01762">
    <property type="entry name" value="Galactosyl_T"/>
    <property type="match status" value="1"/>
</dbReference>
<keyword evidence="8 10" id="KW-0333">Golgi apparatus</keyword>
<comment type="caution">
    <text evidence="11">The sequence shown here is derived from an EMBL/GenBank/DDBJ whole genome shotgun (WGS) entry which is preliminary data.</text>
</comment>
<keyword evidence="3 10" id="KW-0328">Glycosyltransferase</keyword>
<protein>
    <recommendedName>
        <fullName evidence="10">Hexosyltransferase</fullName>
        <ecNumber evidence="10">2.4.1.-</ecNumber>
    </recommendedName>
</protein>
<evidence type="ECO:0000256" key="6">
    <source>
        <dbReference type="ARBA" id="ARBA00022968"/>
    </source>
</evidence>
<evidence type="ECO:0000256" key="2">
    <source>
        <dbReference type="ARBA" id="ARBA00008661"/>
    </source>
</evidence>
<evidence type="ECO:0000256" key="3">
    <source>
        <dbReference type="ARBA" id="ARBA00022676"/>
    </source>
</evidence>
<keyword evidence="4" id="KW-0808">Transferase</keyword>
<dbReference type="PANTHER" id="PTHR11214">
    <property type="entry name" value="BETA-1,3-N-ACETYLGLUCOSAMINYLTRANSFERASE"/>
    <property type="match status" value="1"/>
</dbReference>
<reference evidence="11" key="1">
    <citation type="submission" date="2022-10" db="EMBL/GenBank/DDBJ databases">
        <title>Determination and structural analysis of whole genome sequence of Sarocladium strictum F4-1.</title>
        <authorList>
            <person name="Hu L."/>
            <person name="Jiang Y."/>
        </authorList>
    </citation>
    <scope>NUCLEOTIDE SEQUENCE</scope>
    <source>
        <strain evidence="11">F4-1</strain>
    </source>
</reference>
<evidence type="ECO:0000256" key="10">
    <source>
        <dbReference type="RuleBase" id="RU363063"/>
    </source>
</evidence>
<accession>A0AA39GTK1</accession>
<keyword evidence="7 10" id="KW-1133">Transmembrane helix</keyword>
<dbReference type="Proteomes" id="UP001175261">
    <property type="component" value="Unassembled WGS sequence"/>
</dbReference>
<organism evidence="11 12">
    <name type="scientific">Sarocladium strictum</name>
    <name type="common">Black bundle disease fungus</name>
    <name type="synonym">Acremonium strictum</name>
    <dbReference type="NCBI Taxonomy" id="5046"/>
    <lineage>
        <taxon>Eukaryota</taxon>
        <taxon>Fungi</taxon>
        <taxon>Dikarya</taxon>
        <taxon>Ascomycota</taxon>
        <taxon>Pezizomycotina</taxon>
        <taxon>Sordariomycetes</taxon>
        <taxon>Hypocreomycetidae</taxon>
        <taxon>Hypocreales</taxon>
        <taxon>Sarocladiaceae</taxon>
        <taxon>Sarocladium</taxon>
    </lineage>
</organism>
<dbReference type="GO" id="GO:0000139">
    <property type="term" value="C:Golgi membrane"/>
    <property type="evidence" value="ECO:0007669"/>
    <property type="project" value="UniProtKB-SubCell"/>
</dbReference>
<proteinExistence type="inferred from homology"/>
<keyword evidence="9 10" id="KW-0472">Membrane</keyword>
<name>A0AA39GTK1_SARSR</name>
<dbReference type="InterPro" id="IPR002659">
    <property type="entry name" value="Glyco_trans_31"/>
</dbReference>
<dbReference type="EMBL" id="JAPDFR010000001">
    <property type="protein sequence ID" value="KAK0392503.1"/>
    <property type="molecule type" value="Genomic_DNA"/>
</dbReference>
<dbReference type="GO" id="GO:0016758">
    <property type="term" value="F:hexosyltransferase activity"/>
    <property type="evidence" value="ECO:0007669"/>
    <property type="project" value="InterPro"/>
</dbReference>
<evidence type="ECO:0000256" key="5">
    <source>
        <dbReference type="ARBA" id="ARBA00022692"/>
    </source>
</evidence>
<dbReference type="EC" id="2.4.1.-" evidence="10"/>
<feature type="transmembrane region" description="Helical" evidence="10">
    <location>
        <begin position="34"/>
        <end position="53"/>
    </location>
</feature>
<evidence type="ECO:0000256" key="8">
    <source>
        <dbReference type="ARBA" id="ARBA00023034"/>
    </source>
</evidence>